<dbReference type="EMBL" id="JAXCGZ010006344">
    <property type="protein sequence ID" value="KAK7079838.1"/>
    <property type="molecule type" value="Genomic_DNA"/>
</dbReference>
<sequence>EGIANLTIKAENVFQTVSFDMDLDIVGMIRSLAIEDFSVVTAKGEIKSFLVTFMSLGSGTCMVVDWGDDQASSVYGDEKACSDDFAWLEYLPDEVTTSMTISHNYTGSGVYKISILAQNRISHVKDSLKFVVTSVPCNPPKVEIMNKVAFYLEAKKYRRGYTADIVSVSGINCSLTFKTTKISGIDIMKVRQRKDWTLFEVEPDLGGISHPVQYMDTISSSKKPVLSIPINFLPYGYYKVVYTLAMHGKNIFALLEQIHSLLR</sequence>
<keyword evidence="2" id="KW-1185">Reference proteome</keyword>
<dbReference type="SUPFAM" id="SSF49299">
    <property type="entry name" value="PKD domain"/>
    <property type="match status" value="1"/>
</dbReference>
<accession>A0AAN9A9S3</accession>
<dbReference type="InterPro" id="IPR035986">
    <property type="entry name" value="PKD_dom_sf"/>
</dbReference>
<evidence type="ECO:0000313" key="2">
    <source>
        <dbReference type="Proteomes" id="UP001381693"/>
    </source>
</evidence>
<evidence type="ECO:0000313" key="1">
    <source>
        <dbReference type="EMBL" id="KAK7079838.1"/>
    </source>
</evidence>
<dbReference type="Proteomes" id="UP001381693">
    <property type="component" value="Unassembled WGS sequence"/>
</dbReference>
<name>A0AAN9A9S3_HALRR</name>
<dbReference type="AlphaFoldDB" id="A0AAN9A9S3"/>
<reference evidence="1 2" key="1">
    <citation type="submission" date="2023-11" db="EMBL/GenBank/DDBJ databases">
        <title>Halocaridina rubra genome assembly.</title>
        <authorList>
            <person name="Smith C."/>
        </authorList>
    </citation>
    <scope>NUCLEOTIDE SEQUENCE [LARGE SCALE GENOMIC DNA]</scope>
    <source>
        <strain evidence="1">EP-1</strain>
        <tissue evidence="1">Whole</tissue>
    </source>
</reference>
<feature type="non-terminal residue" evidence="1">
    <location>
        <position position="1"/>
    </location>
</feature>
<comment type="caution">
    <text evidence="1">The sequence shown here is derived from an EMBL/GenBank/DDBJ whole genome shotgun (WGS) entry which is preliminary data.</text>
</comment>
<gene>
    <name evidence="1" type="ORF">SK128_013688</name>
</gene>
<protein>
    <recommendedName>
        <fullName evidence="3">PKD domain-containing protein</fullName>
    </recommendedName>
</protein>
<organism evidence="1 2">
    <name type="scientific">Halocaridina rubra</name>
    <name type="common">Hawaiian red shrimp</name>
    <dbReference type="NCBI Taxonomy" id="373956"/>
    <lineage>
        <taxon>Eukaryota</taxon>
        <taxon>Metazoa</taxon>
        <taxon>Ecdysozoa</taxon>
        <taxon>Arthropoda</taxon>
        <taxon>Crustacea</taxon>
        <taxon>Multicrustacea</taxon>
        <taxon>Malacostraca</taxon>
        <taxon>Eumalacostraca</taxon>
        <taxon>Eucarida</taxon>
        <taxon>Decapoda</taxon>
        <taxon>Pleocyemata</taxon>
        <taxon>Caridea</taxon>
        <taxon>Atyoidea</taxon>
        <taxon>Atyidae</taxon>
        <taxon>Halocaridina</taxon>
    </lineage>
</organism>
<proteinExistence type="predicted"/>
<evidence type="ECO:0008006" key="3">
    <source>
        <dbReference type="Google" id="ProtNLM"/>
    </source>
</evidence>